<protein>
    <recommendedName>
        <fullName evidence="3">Four helix bundle protein</fullName>
    </recommendedName>
</protein>
<proteinExistence type="predicted"/>
<dbReference type="InterPro" id="IPR036583">
    <property type="entry name" value="23S_rRNA_IVS_sf"/>
</dbReference>
<dbReference type="EMBL" id="BMXG01000009">
    <property type="protein sequence ID" value="GHC01043.1"/>
    <property type="molecule type" value="Genomic_DNA"/>
</dbReference>
<evidence type="ECO:0000313" key="1">
    <source>
        <dbReference type="EMBL" id="GHC01043.1"/>
    </source>
</evidence>
<comment type="caution">
    <text evidence="1">The sequence shown here is derived from an EMBL/GenBank/DDBJ whole genome shotgun (WGS) entry which is preliminary data.</text>
</comment>
<dbReference type="NCBIfam" id="TIGR02436">
    <property type="entry name" value="four helix bundle protein"/>
    <property type="match status" value="1"/>
</dbReference>
<name>A0A8J3DBF2_9BACT</name>
<dbReference type="Pfam" id="PF05635">
    <property type="entry name" value="23S_rRNA_IVP"/>
    <property type="match status" value="1"/>
</dbReference>
<dbReference type="NCBIfam" id="NF008912">
    <property type="entry name" value="PRK12275.1-6"/>
    <property type="match status" value="1"/>
</dbReference>
<dbReference type="InterPro" id="IPR012657">
    <property type="entry name" value="23S_rRNA-intervening_sequence"/>
</dbReference>
<sequence>MRPEVKVLRLKAKVEFEIEEPGKSFENLNVWKRSCRLAVSVYQALGNFPDRSLKDQMTRAVVSIASNIAEGHERNSPKDFIRFLRIAKGSTGELKTQLYIAQAIGYLGKEACDPLAQECREISAMIQGLIRSIPTDKPKASDKTHILQQL</sequence>
<evidence type="ECO:0000313" key="2">
    <source>
        <dbReference type="Proteomes" id="UP000642829"/>
    </source>
</evidence>
<reference evidence="1" key="2">
    <citation type="submission" date="2020-09" db="EMBL/GenBank/DDBJ databases">
        <authorList>
            <person name="Sun Q."/>
            <person name="Kim S."/>
        </authorList>
    </citation>
    <scope>NUCLEOTIDE SEQUENCE</scope>
    <source>
        <strain evidence="1">KCTC 12870</strain>
    </source>
</reference>
<dbReference type="SUPFAM" id="SSF158446">
    <property type="entry name" value="IVS-encoded protein-like"/>
    <property type="match status" value="1"/>
</dbReference>
<dbReference type="Gene3D" id="1.20.1440.60">
    <property type="entry name" value="23S rRNA-intervening sequence"/>
    <property type="match status" value="1"/>
</dbReference>
<evidence type="ECO:0008006" key="3">
    <source>
        <dbReference type="Google" id="ProtNLM"/>
    </source>
</evidence>
<dbReference type="PANTHER" id="PTHR38471:SF2">
    <property type="entry name" value="FOUR HELIX BUNDLE PROTEIN"/>
    <property type="match status" value="1"/>
</dbReference>
<gene>
    <name evidence="1" type="ORF">GCM10007047_16800</name>
</gene>
<dbReference type="Proteomes" id="UP000642829">
    <property type="component" value="Unassembled WGS sequence"/>
</dbReference>
<dbReference type="PANTHER" id="PTHR38471">
    <property type="entry name" value="FOUR HELIX BUNDLE PROTEIN"/>
    <property type="match status" value="1"/>
</dbReference>
<dbReference type="AlphaFoldDB" id="A0A8J3DBF2"/>
<organism evidence="1 2">
    <name type="scientific">Cerasicoccus arenae</name>
    <dbReference type="NCBI Taxonomy" id="424488"/>
    <lineage>
        <taxon>Bacteria</taxon>
        <taxon>Pseudomonadati</taxon>
        <taxon>Verrucomicrobiota</taxon>
        <taxon>Opitutia</taxon>
        <taxon>Puniceicoccales</taxon>
        <taxon>Cerasicoccaceae</taxon>
        <taxon>Cerasicoccus</taxon>
    </lineage>
</organism>
<keyword evidence="2" id="KW-1185">Reference proteome</keyword>
<dbReference type="CDD" id="cd16377">
    <property type="entry name" value="23S_rRNA_IVP_like"/>
    <property type="match status" value="1"/>
</dbReference>
<reference evidence="1" key="1">
    <citation type="journal article" date="2014" name="Int. J. Syst. Evol. Microbiol.">
        <title>Complete genome sequence of Corynebacterium casei LMG S-19264T (=DSM 44701T), isolated from a smear-ripened cheese.</title>
        <authorList>
            <consortium name="US DOE Joint Genome Institute (JGI-PGF)"/>
            <person name="Walter F."/>
            <person name="Albersmeier A."/>
            <person name="Kalinowski J."/>
            <person name="Ruckert C."/>
        </authorList>
    </citation>
    <scope>NUCLEOTIDE SEQUENCE</scope>
    <source>
        <strain evidence="1">KCTC 12870</strain>
    </source>
</reference>
<accession>A0A8J3DBF2</accession>